<evidence type="ECO:0000313" key="10">
    <source>
        <dbReference type="Ensembl" id="ENSMCSP00000012989.1"/>
    </source>
</evidence>
<dbReference type="GO" id="GO:0005509">
    <property type="term" value="F:calcium ion binding"/>
    <property type="evidence" value="ECO:0007669"/>
    <property type="project" value="UniProtKB-UniRule"/>
</dbReference>
<evidence type="ECO:0000256" key="1">
    <source>
        <dbReference type="ARBA" id="ARBA00004236"/>
    </source>
</evidence>
<evidence type="ECO:0000256" key="5">
    <source>
        <dbReference type="ARBA" id="ARBA00022889"/>
    </source>
</evidence>
<dbReference type="GO" id="GO:0005912">
    <property type="term" value="C:adherens junction"/>
    <property type="evidence" value="ECO:0007669"/>
    <property type="project" value="TreeGrafter"/>
</dbReference>
<evidence type="ECO:0000313" key="11">
    <source>
        <dbReference type="Proteomes" id="UP000694560"/>
    </source>
</evidence>
<dbReference type="GO" id="GO:0005737">
    <property type="term" value="C:cytoplasm"/>
    <property type="evidence" value="ECO:0007669"/>
    <property type="project" value="TreeGrafter"/>
</dbReference>
<keyword evidence="7" id="KW-0325">Glycoprotein</keyword>
<keyword evidence="3" id="KW-0677">Repeat</keyword>
<dbReference type="InterPro" id="IPR015919">
    <property type="entry name" value="Cadherin-like_sf"/>
</dbReference>
<dbReference type="GO" id="GO:0016600">
    <property type="term" value="C:flotillin complex"/>
    <property type="evidence" value="ECO:0007669"/>
    <property type="project" value="TreeGrafter"/>
</dbReference>
<dbReference type="PANTHER" id="PTHR24027">
    <property type="entry name" value="CADHERIN-23"/>
    <property type="match status" value="1"/>
</dbReference>
<keyword evidence="6" id="KW-0472">Membrane</keyword>
<evidence type="ECO:0000256" key="7">
    <source>
        <dbReference type="ARBA" id="ARBA00023180"/>
    </source>
</evidence>
<dbReference type="GO" id="GO:0034332">
    <property type="term" value="P:adherens junction organization"/>
    <property type="evidence" value="ECO:0007669"/>
    <property type="project" value="TreeGrafter"/>
</dbReference>
<dbReference type="OrthoDB" id="10265230at2759"/>
<evidence type="ECO:0000259" key="9">
    <source>
        <dbReference type="PROSITE" id="PS50268"/>
    </source>
</evidence>
<dbReference type="GO" id="GO:0000902">
    <property type="term" value="P:cell morphogenesis"/>
    <property type="evidence" value="ECO:0007669"/>
    <property type="project" value="TreeGrafter"/>
</dbReference>
<dbReference type="SUPFAM" id="SSF49313">
    <property type="entry name" value="Cadherin-like"/>
    <property type="match status" value="1"/>
</dbReference>
<keyword evidence="11" id="KW-1185">Reference proteome</keyword>
<dbReference type="InterPro" id="IPR039808">
    <property type="entry name" value="Cadherin"/>
</dbReference>
<organism evidence="10 11">
    <name type="scientific">Malurus cyaneus samueli</name>
    <dbReference type="NCBI Taxonomy" id="2593467"/>
    <lineage>
        <taxon>Eukaryota</taxon>
        <taxon>Metazoa</taxon>
        <taxon>Chordata</taxon>
        <taxon>Craniata</taxon>
        <taxon>Vertebrata</taxon>
        <taxon>Euteleostomi</taxon>
        <taxon>Archelosauria</taxon>
        <taxon>Archosauria</taxon>
        <taxon>Dinosauria</taxon>
        <taxon>Saurischia</taxon>
        <taxon>Theropoda</taxon>
        <taxon>Coelurosauria</taxon>
        <taxon>Aves</taxon>
        <taxon>Neognathae</taxon>
        <taxon>Neoaves</taxon>
        <taxon>Telluraves</taxon>
        <taxon>Australaves</taxon>
        <taxon>Passeriformes</taxon>
        <taxon>Meliphagoidea</taxon>
        <taxon>Maluridae</taxon>
        <taxon>Malurus</taxon>
    </lineage>
</organism>
<keyword evidence="4 8" id="KW-0106">Calcium</keyword>
<dbReference type="Proteomes" id="UP000694560">
    <property type="component" value="Unplaced"/>
</dbReference>
<dbReference type="Ensembl" id="ENSMCST00000013325.1">
    <property type="protein sequence ID" value="ENSMCSP00000012989.1"/>
    <property type="gene ID" value="ENSMCSG00000009197.1"/>
</dbReference>
<name>A0A8C5TUF8_9PASS</name>
<dbReference type="PRINTS" id="PR00205">
    <property type="entry name" value="CADHERIN"/>
</dbReference>
<dbReference type="CDD" id="cd00031">
    <property type="entry name" value="CA_like"/>
    <property type="match status" value="1"/>
</dbReference>
<dbReference type="PROSITE" id="PS50268">
    <property type="entry name" value="CADHERIN_2"/>
    <property type="match status" value="1"/>
</dbReference>
<dbReference type="GO" id="GO:0007416">
    <property type="term" value="P:synapse assembly"/>
    <property type="evidence" value="ECO:0007669"/>
    <property type="project" value="TreeGrafter"/>
</dbReference>
<dbReference type="GO" id="GO:0016477">
    <property type="term" value="P:cell migration"/>
    <property type="evidence" value="ECO:0007669"/>
    <property type="project" value="TreeGrafter"/>
</dbReference>
<keyword evidence="5" id="KW-0130">Cell adhesion</keyword>
<evidence type="ECO:0000256" key="6">
    <source>
        <dbReference type="ARBA" id="ARBA00023136"/>
    </source>
</evidence>
<evidence type="ECO:0000256" key="8">
    <source>
        <dbReference type="PROSITE-ProRule" id="PRU00043"/>
    </source>
</evidence>
<dbReference type="GO" id="GO:0044331">
    <property type="term" value="P:cell-cell adhesion mediated by cadherin"/>
    <property type="evidence" value="ECO:0007669"/>
    <property type="project" value="TreeGrafter"/>
</dbReference>
<dbReference type="GO" id="GO:0016339">
    <property type="term" value="P:calcium-dependent cell-cell adhesion via plasma membrane cell adhesion molecules"/>
    <property type="evidence" value="ECO:0007669"/>
    <property type="project" value="TreeGrafter"/>
</dbReference>
<proteinExistence type="predicted"/>
<reference evidence="10" key="1">
    <citation type="submission" date="2025-08" db="UniProtKB">
        <authorList>
            <consortium name="Ensembl"/>
        </authorList>
    </citation>
    <scope>IDENTIFICATION</scope>
</reference>
<feature type="domain" description="Cadherin" evidence="9">
    <location>
        <begin position="166"/>
        <end position="259"/>
    </location>
</feature>
<dbReference type="GO" id="GO:0045296">
    <property type="term" value="F:cadherin binding"/>
    <property type="evidence" value="ECO:0007669"/>
    <property type="project" value="TreeGrafter"/>
</dbReference>
<dbReference type="GO" id="GO:0043296">
    <property type="term" value="C:apical junction complex"/>
    <property type="evidence" value="ECO:0007669"/>
    <property type="project" value="TreeGrafter"/>
</dbReference>
<dbReference type="SMART" id="SM00112">
    <property type="entry name" value="CA"/>
    <property type="match status" value="1"/>
</dbReference>
<evidence type="ECO:0000256" key="2">
    <source>
        <dbReference type="ARBA" id="ARBA00022475"/>
    </source>
</evidence>
<dbReference type="GO" id="GO:0007043">
    <property type="term" value="P:cell-cell junction assembly"/>
    <property type="evidence" value="ECO:0007669"/>
    <property type="project" value="TreeGrafter"/>
</dbReference>
<dbReference type="InterPro" id="IPR002126">
    <property type="entry name" value="Cadherin-like_dom"/>
</dbReference>
<dbReference type="Pfam" id="PF00028">
    <property type="entry name" value="Cadherin"/>
    <property type="match status" value="1"/>
</dbReference>
<evidence type="ECO:0000256" key="4">
    <source>
        <dbReference type="ARBA" id="ARBA00022837"/>
    </source>
</evidence>
<dbReference type="Gene3D" id="2.60.40.60">
    <property type="entry name" value="Cadherins"/>
    <property type="match status" value="1"/>
</dbReference>
<protein>
    <recommendedName>
        <fullName evidence="9">Cadherin domain-containing protein</fullName>
    </recommendedName>
</protein>
<dbReference type="FunFam" id="2.60.40.60:FF:000011">
    <property type="entry name" value="Cadherin 1"/>
    <property type="match status" value="1"/>
</dbReference>
<reference evidence="10" key="2">
    <citation type="submission" date="2025-09" db="UniProtKB">
        <authorList>
            <consortium name="Ensembl"/>
        </authorList>
    </citation>
    <scope>IDENTIFICATION</scope>
</reference>
<dbReference type="GO" id="GO:0007156">
    <property type="term" value="P:homophilic cell adhesion via plasma membrane adhesion molecules"/>
    <property type="evidence" value="ECO:0007669"/>
    <property type="project" value="InterPro"/>
</dbReference>
<dbReference type="GO" id="GO:0008013">
    <property type="term" value="F:beta-catenin binding"/>
    <property type="evidence" value="ECO:0007669"/>
    <property type="project" value="TreeGrafter"/>
</dbReference>
<dbReference type="AlphaFoldDB" id="A0A8C5TUF8"/>
<sequence>RVTRVLLPLCRSGCTGALGGPCEDSARGVPGLHRPRSLQPHVVCCVPTAAPPGWQRCSAGTAFHAKVTDATGKVPGWHLGGTASAAAAMAPCTFALLLLLVGPSQWGRGGCMATPPETRGRAVSLHGPAAPLSIPQDVLTFPEHGHGLQRHKRDWVIPPINCPENDQDLLAQVRIKSNKDKETKVFYSITGQGADTIPVGVFIIERETGWLKVTKPLDREEKDKYVLYSHAVSANGQPVEDPMEIIITITDRNDNRPVFTQAVFSGSVLEGVSPRISPHRAHPPLVADTASCRRWSLNTRWRSRLPTRRATGYEPRPPPASQCR</sequence>
<keyword evidence="2" id="KW-1003">Cell membrane</keyword>
<dbReference type="PROSITE" id="PS00232">
    <property type="entry name" value="CADHERIN_1"/>
    <property type="match status" value="1"/>
</dbReference>
<dbReference type="InterPro" id="IPR020894">
    <property type="entry name" value="Cadherin_CS"/>
</dbReference>
<accession>A0A8C5TUF8</accession>
<dbReference type="GO" id="GO:0016342">
    <property type="term" value="C:catenin complex"/>
    <property type="evidence" value="ECO:0007669"/>
    <property type="project" value="TreeGrafter"/>
</dbReference>
<comment type="subcellular location">
    <subcellularLocation>
        <location evidence="1">Cell membrane</location>
    </subcellularLocation>
</comment>
<evidence type="ECO:0000256" key="3">
    <source>
        <dbReference type="ARBA" id="ARBA00022737"/>
    </source>
</evidence>
<dbReference type="PANTHER" id="PTHR24027:SF319">
    <property type="entry name" value="CADHERIN-1"/>
    <property type="match status" value="1"/>
</dbReference>